<dbReference type="SUPFAM" id="SSF52540">
    <property type="entry name" value="P-loop containing nucleoside triphosphate hydrolases"/>
    <property type="match status" value="1"/>
</dbReference>
<dbReference type="Proteomes" id="UP001500752">
    <property type="component" value="Unassembled WGS sequence"/>
</dbReference>
<dbReference type="InterPro" id="IPR050319">
    <property type="entry name" value="ABC_transp_ATP-bind"/>
</dbReference>
<keyword evidence="8" id="KW-1185">Reference proteome</keyword>
<keyword evidence="3" id="KW-0547">Nucleotide-binding</keyword>
<proteinExistence type="inferred from homology"/>
<dbReference type="GO" id="GO:0005524">
    <property type="term" value="F:ATP binding"/>
    <property type="evidence" value="ECO:0007669"/>
    <property type="project" value="UniProtKB-KW"/>
</dbReference>
<evidence type="ECO:0000313" key="7">
    <source>
        <dbReference type="EMBL" id="GAA3667003.1"/>
    </source>
</evidence>
<keyword evidence="2" id="KW-0813">Transport</keyword>
<evidence type="ECO:0000256" key="5">
    <source>
        <dbReference type="SAM" id="MobiDB-lite"/>
    </source>
</evidence>
<dbReference type="InterPro" id="IPR013563">
    <property type="entry name" value="Oligopep_ABC_C"/>
</dbReference>
<dbReference type="InterPro" id="IPR003439">
    <property type="entry name" value="ABC_transporter-like_ATP-bd"/>
</dbReference>
<dbReference type="SMART" id="SM00382">
    <property type="entry name" value="AAA"/>
    <property type="match status" value="1"/>
</dbReference>
<evidence type="ECO:0000313" key="8">
    <source>
        <dbReference type="Proteomes" id="UP001500752"/>
    </source>
</evidence>
<dbReference type="PANTHER" id="PTHR43776">
    <property type="entry name" value="TRANSPORT ATP-BINDING PROTEIN"/>
    <property type="match status" value="1"/>
</dbReference>
<dbReference type="PROSITE" id="PS50893">
    <property type="entry name" value="ABC_TRANSPORTER_2"/>
    <property type="match status" value="1"/>
</dbReference>
<reference evidence="8" key="1">
    <citation type="journal article" date="2019" name="Int. J. Syst. Evol. Microbiol.">
        <title>The Global Catalogue of Microorganisms (GCM) 10K type strain sequencing project: providing services to taxonomists for standard genome sequencing and annotation.</title>
        <authorList>
            <consortium name="The Broad Institute Genomics Platform"/>
            <consortium name="The Broad Institute Genome Sequencing Center for Infectious Disease"/>
            <person name="Wu L."/>
            <person name="Ma J."/>
        </authorList>
    </citation>
    <scope>NUCLEOTIDE SEQUENCE [LARGE SCALE GENOMIC DNA]</scope>
    <source>
        <strain evidence="8">JCM 30742</strain>
    </source>
</reference>
<keyword evidence="4 7" id="KW-0067">ATP-binding</keyword>
<feature type="domain" description="ABC transporter" evidence="6">
    <location>
        <begin position="8"/>
        <end position="252"/>
    </location>
</feature>
<feature type="region of interest" description="Disordered" evidence="5">
    <location>
        <begin position="258"/>
        <end position="285"/>
    </location>
</feature>
<protein>
    <submittedName>
        <fullName evidence="7">ATP-binding cassette domain-containing protein</fullName>
    </submittedName>
</protein>
<comment type="similarity">
    <text evidence="1">Belongs to the ABC transporter superfamily.</text>
</comment>
<evidence type="ECO:0000256" key="4">
    <source>
        <dbReference type="ARBA" id="ARBA00022840"/>
    </source>
</evidence>
<name>A0ABP7BRS4_9MICC</name>
<evidence type="ECO:0000256" key="3">
    <source>
        <dbReference type="ARBA" id="ARBA00022741"/>
    </source>
</evidence>
<comment type="caution">
    <text evidence="7">The sequence shown here is derived from an EMBL/GenBank/DDBJ whole genome shotgun (WGS) entry which is preliminary data.</text>
</comment>
<dbReference type="Pfam" id="PF08352">
    <property type="entry name" value="oligo_HPY"/>
    <property type="match status" value="1"/>
</dbReference>
<dbReference type="Gene3D" id="3.40.50.300">
    <property type="entry name" value="P-loop containing nucleotide triphosphate hydrolases"/>
    <property type="match status" value="1"/>
</dbReference>
<dbReference type="Pfam" id="PF00005">
    <property type="entry name" value="ABC_tran"/>
    <property type="match status" value="1"/>
</dbReference>
<evidence type="ECO:0000256" key="1">
    <source>
        <dbReference type="ARBA" id="ARBA00005417"/>
    </source>
</evidence>
<dbReference type="PROSITE" id="PS00211">
    <property type="entry name" value="ABC_TRANSPORTER_1"/>
    <property type="match status" value="1"/>
</dbReference>
<accession>A0ABP7BRS4</accession>
<evidence type="ECO:0000256" key="2">
    <source>
        <dbReference type="ARBA" id="ARBA00022448"/>
    </source>
</evidence>
<dbReference type="RefSeq" id="WP_345147829.1">
    <property type="nucleotide sequence ID" value="NZ_BAABEO010000002.1"/>
</dbReference>
<dbReference type="EMBL" id="BAABEO010000002">
    <property type="protein sequence ID" value="GAA3667003.1"/>
    <property type="molecule type" value="Genomic_DNA"/>
</dbReference>
<evidence type="ECO:0000259" key="6">
    <source>
        <dbReference type="PROSITE" id="PS50893"/>
    </source>
</evidence>
<dbReference type="InterPro" id="IPR017871">
    <property type="entry name" value="ABC_transporter-like_CS"/>
</dbReference>
<sequence>MEPNLLAVDRLAVDYKKPGLRSRTHRVIHDVSFTVARGETLALVGESGSGKSTIGKAILGLVPCAAGSVQYQGQELGGLGRKARRALAGQLQVIFQNPYGSLNPALTIGQILSEPLTASGNFTRQSAGARIAELLERVNMPSDTVTRFPGNFSGGQRQRIAIARALALDPALVICDEPTSALDVSTQASVLELLAEIQDRTGVSYLFITHDLAVVREFAHRAIVLEQGTIVEEGPSRALCDAPQHVYTQKLVAAAPVPDPRIQRQRREQRHQSRQLVTSAAPARP</sequence>
<dbReference type="PANTHER" id="PTHR43776:SF7">
    <property type="entry name" value="D,D-DIPEPTIDE TRANSPORT ATP-BINDING PROTEIN DDPF-RELATED"/>
    <property type="match status" value="1"/>
</dbReference>
<organism evidence="7 8">
    <name type="scientific">Arthrobacter ginkgonis</name>
    <dbReference type="NCBI Taxonomy" id="1630594"/>
    <lineage>
        <taxon>Bacteria</taxon>
        <taxon>Bacillati</taxon>
        <taxon>Actinomycetota</taxon>
        <taxon>Actinomycetes</taxon>
        <taxon>Micrococcales</taxon>
        <taxon>Micrococcaceae</taxon>
        <taxon>Arthrobacter</taxon>
    </lineage>
</organism>
<dbReference type="CDD" id="cd03257">
    <property type="entry name" value="ABC_NikE_OppD_transporters"/>
    <property type="match status" value="1"/>
</dbReference>
<gene>
    <name evidence="7" type="ORF">GCM10023081_02280</name>
</gene>
<dbReference type="InterPro" id="IPR003593">
    <property type="entry name" value="AAA+_ATPase"/>
</dbReference>
<dbReference type="InterPro" id="IPR027417">
    <property type="entry name" value="P-loop_NTPase"/>
</dbReference>